<dbReference type="Proteomes" id="UP001177943">
    <property type="component" value="Chromosome"/>
</dbReference>
<keyword evidence="1" id="KW-0472">Membrane</keyword>
<proteinExistence type="predicted"/>
<keyword evidence="1" id="KW-1133">Transmembrane helix</keyword>
<protein>
    <recommendedName>
        <fullName evidence="4">Prolipoprotein diacylglyceryl transferase</fullName>
    </recommendedName>
</protein>
<evidence type="ECO:0000256" key="1">
    <source>
        <dbReference type="SAM" id="Phobius"/>
    </source>
</evidence>
<sequence length="225" mass="25487">MLRADLLIFLLSAVIGYCVLSIRLRHREEGRWIKDSYVTALGIGFFLWKFSMLIFDPLEALANPLSLLYFSGGQRGLWLGALGGMAYLAYKGSRNRPLIQLLIKSSVLAFAAVQAARFTMVFLWEGLLGWKLLLYALLSLVLSIAAWLKFDFPLSSFVPLVLWYSIGSAVFPFLDGNRHIALAGFSLEQLLFILLAVAMLVLDSIGNRRNRSRYPNDYDRSQRRQ</sequence>
<keyword evidence="1" id="KW-0812">Transmembrane</keyword>
<dbReference type="AlphaFoldDB" id="A0AA95I8K8"/>
<accession>A0AA95I8K8</accession>
<evidence type="ECO:0000313" key="3">
    <source>
        <dbReference type="Proteomes" id="UP001177943"/>
    </source>
</evidence>
<gene>
    <name evidence="2" type="ORF">QNH46_11865</name>
</gene>
<evidence type="ECO:0008006" key="4">
    <source>
        <dbReference type="Google" id="ProtNLM"/>
    </source>
</evidence>
<name>A0AA95I8K8_9BACL</name>
<reference evidence="2" key="1">
    <citation type="submission" date="2023-05" db="EMBL/GenBank/DDBJ databases">
        <title>Comparative genomics of Bacillaceae isolates and their secondary metabolite potential.</title>
        <authorList>
            <person name="Song L."/>
            <person name="Nielsen L.J."/>
            <person name="Mohite O."/>
            <person name="Xu X."/>
            <person name="Weber T."/>
            <person name="Kovacs A.T."/>
        </authorList>
    </citation>
    <scope>NUCLEOTIDE SEQUENCE</scope>
    <source>
        <strain evidence="2">B2_4</strain>
    </source>
</reference>
<feature type="transmembrane region" description="Helical" evidence="1">
    <location>
        <begin position="36"/>
        <end position="55"/>
    </location>
</feature>
<evidence type="ECO:0000313" key="2">
    <source>
        <dbReference type="EMBL" id="WHX51286.1"/>
    </source>
</evidence>
<dbReference type="EMBL" id="CP126084">
    <property type="protein sequence ID" value="WHX51286.1"/>
    <property type="molecule type" value="Genomic_DNA"/>
</dbReference>
<dbReference type="KEGG" id="pwn:QNH46_11865"/>
<organism evidence="2 3">
    <name type="scientific">Paenibacillus woosongensis</name>
    <dbReference type="NCBI Taxonomy" id="307580"/>
    <lineage>
        <taxon>Bacteria</taxon>
        <taxon>Bacillati</taxon>
        <taxon>Bacillota</taxon>
        <taxon>Bacilli</taxon>
        <taxon>Bacillales</taxon>
        <taxon>Paenibacillaceae</taxon>
        <taxon>Paenibacillus</taxon>
    </lineage>
</organism>
<feature type="transmembrane region" description="Helical" evidence="1">
    <location>
        <begin position="67"/>
        <end position="89"/>
    </location>
</feature>
<dbReference type="RefSeq" id="WP_283928256.1">
    <property type="nucleotide sequence ID" value="NZ_CP126084.1"/>
</dbReference>
<feature type="transmembrane region" description="Helical" evidence="1">
    <location>
        <begin position="180"/>
        <end position="202"/>
    </location>
</feature>
<feature type="transmembrane region" description="Helical" evidence="1">
    <location>
        <begin position="130"/>
        <end position="150"/>
    </location>
</feature>
<feature type="transmembrane region" description="Helical" evidence="1">
    <location>
        <begin position="6"/>
        <end position="24"/>
    </location>
</feature>